<organism evidence="1 2">
    <name type="scientific">Sodiomyces alkalinus (strain CBS 110278 / VKM F-3762 / F11)</name>
    <name type="common">Alkaliphilic filamentous fungus</name>
    <dbReference type="NCBI Taxonomy" id="1314773"/>
    <lineage>
        <taxon>Eukaryota</taxon>
        <taxon>Fungi</taxon>
        <taxon>Dikarya</taxon>
        <taxon>Ascomycota</taxon>
        <taxon>Pezizomycotina</taxon>
        <taxon>Sordariomycetes</taxon>
        <taxon>Hypocreomycetidae</taxon>
        <taxon>Glomerellales</taxon>
        <taxon>Plectosphaerellaceae</taxon>
        <taxon>Sodiomyces</taxon>
    </lineage>
</organism>
<evidence type="ECO:0000313" key="1">
    <source>
        <dbReference type="EMBL" id="ROT36234.1"/>
    </source>
</evidence>
<dbReference type="RefSeq" id="XP_028464040.1">
    <property type="nucleotide sequence ID" value="XM_028614424.1"/>
</dbReference>
<accession>A0A3N2PP81</accession>
<protein>
    <submittedName>
        <fullName evidence="1">Uncharacterized protein</fullName>
    </submittedName>
</protein>
<dbReference type="Proteomes" id="UP000272025">
    <property type="component" value="Unassembled WGS sequence"/>
</dbReference>
<dbReference type="EMBL" id="ML119059">
    <property type="protein sequence ID" value="ROT36234.1"/>
    <property type="molecule type" value="Genomic_DNA"/>
</dbReference>
<gene>
    <name evidence="1" type="ORF">SODALDRAFT_362012</name>
</gene>
<keyword evidence="2" id="KW-1185">Reference proteome</keyword>
<reference evidence="1 2" key="1">
    <citation type="journal article" date="2018" name="Mol. Ecol.">
        <title>The obligate alkalophilic soda-lake fungus Sodiomyces alkalinus has shifted to a protein diet.</title>
        <authorList>
            <person name="Grum-Grzhimaylo A.A."/>
            <person name="Falkoski D.L."/>
            <person name="van den Heuvel J."/>
            <person name="Valero-Jimenez C.A."/>
            <person name="Min B."/>
            <person name="Choi I.G."/>
            <person name="Lipzen A."/>
            <person name="Daum C.G."/>
            <person name="Aanen D.K."/>
            <person name="Tsang A."/>
            <person name="Henrissat B."/>
            <person name="Bilanenko E.N."/>
            <person name="de Vries R.P."/>
            <person name="van Kan J.A.L."/>
            <person name="Grigoriev I.V."/>
            <person name="Debets A.J.M."/>
        </authorList>
    </citation>
    <scope>NUCLEOTIDE SEQUENCE [LARGE SCALE GENOMIC DNA]</scope>
    <source>
        <strain evidence="1 2">F11</strain>
    </source>
</reference>
<proteinExistence type="predicted"/>
<dbReference type="GeneID" id="39582902"/>
<name>A0A3N2PP81_SODAK</name>
<dbReference type="AlphaFoldDB" id="A0A3N2PP81"/>
<evidence type="ECO:0000313" key="2">
    <source>
        <dbReference type="Proteomes" id="UP000272025"/>
    </source>
</evidence>
<sequence>MPYVGAETACCMFSVGKRKELQGTSRNYGGPTHGGWEKKTFSETVSDLLPLKNPFFYDFSSERFTPTEWSRTTWTTQLLSRSRGSKFSTRQRGEYAVLKKFDSQLFRHVCQTGVDFHRRSSETADMADVGCPTLDAQEPTGLTARDAIDTLKGLEAHKNTDSKKHGRLYTPASVTVLSVLSGLGGVDDLPVRAIKRWTKWAVWHRPDAMIVQFRGGDNLNVGSRSIGEFVHTYSQLEYLACSDTRRKDEITLRQLLDDFGRTPDYGTHGVSKASNYMILFAYEVWRTAQHYTMPMPGPLVCPAKMSSELRAPEHFHAEQRPTEYSLKIHHPGHIRTYL</sequence>